<evidence type="ECO:0000313" key="1">
    <source>
        <dbReference type="EMBL" id="KAK1117271.1"/>
    </source>
</evidence>
<protein>
    <submittedName>
        <fullName evidence="1">Uncharacterized protein</fullName>
    </submittedName>
</protein>
<dbReference type="Proteomes" id="UP001177670">
    <property type="component" value="Unassembled WGS sequence"/>
</dbReference>
<organism evidence="1 2">
    <name type="scientific">Melipona bicolor</name>
    <dbReference type="NCBI Taxonomy" id="60889"/>
    <lineage>
        <taxon>Eukaryota</taxon>
        <taxon>Metazoa</taxon>
        <taxon>Ecdysozoa</taxon>
        <taxon>Arthropoda</taxon>
        <taxon>Hexapoda</taxon>
        <taxon>Insecta</taxon>
        <taxon>Pterygota</taxon>
        <taxon>Neoptera</taxon>
        <taxon>Endopterygota</taxon>
        <taxon>Hymenoptera</taxon>
        <taxon>Apocrita</taxon>
        <taxon>Aculeata</taxon>
        <taxon>Apoidea</taxon>
        <taxon>Anthophila</taxon>
        <taxon>Apidae</taxon>
        <taxon>Melipona</taxon>
    </lineage>
</organism>
<keyword evidence="2" id="KW-1185">Reference proteome</keyword>
<dbReference type="EMBL" id="JAHYIQ010000053">
    <property type="protein sequence ID" value="KAK1117271.1"/>
    <property type="molecule type" value="Genomic_DNA"/>
</dbReference>
<name>A0AA40KED4_9HYME</name>
<reference evidence="1" key="1">
    <citation type="submission" date="2021-10" db="EMBL/GenBank/DDBJ databases">
        <title>Melipona bicolor Genome sequencing and assembly.</title>
        <authorList>
            <person name="Araujo N.S."/>
            <person name="Arias M.C."/>
        </authorList>
    </citation>
    <scope>NUCLEOTIDE SEQUENCE</scope>
    <source>
        <strain evidence="1">USP_2M_L1-L4_2017</strain>
        <tissue evidence="1">Whole body</tissue>
    </source>
</reference>
<gene>
    <name evidence="1" type="ORF">K0M31_016821</name>
</gene>
<comment type="caution">
    <text evidence="1">The sequence shown here is derived from an EMBL/GenBank/DDBJ whole genome shotgun (WGS) entry which is preliminary data.</text>
</comment>
<sequence>MRRDSASLMQLCRTESANLTLLVASATPSTSSGEIDGVEGVAPATSRVGARARQLATFGVELSVNKSR</sequence>
<dbReference type="AlphaFoldDB" id="A0AA40KED4"/>
<evidence type="ECO:0000313" key="2">
    <source>
        <dbReference type="Proteomes" id="UP001177670"/>
    </source>
</evidence>
<proteinExistence type="predicted"/>
<accession>A0AA40KED4</accession>